<accession>A0A8W8J6U3</accession>
<feature type="region of interest" description="Disordered" evidence="1">
    <location>
        <begin position="32"/>
        <end position="80"/>
    </location>
</feature>
<protein>
    <submittedName>
        <fullName evidence="2">Uncharacterized protein</fullName>
    </submittedName>
</protein>
<dbReference type="AlphaFoldDB" id="A0A8W8J6U3"/>
<proteinExistence type="predicted"/>
<name>A0A8W8J6U3_MAGGI</name>
<reference evidence="2" key="1">
    <citation type="submission" date="2022-08" db="UniProtKB">
        <authorList>
            <consortium name="EnsemblMetazoa"/>
        </authorList>
    </citation>
    <scope>IDENTIFICATION</scope>
    <source>
        <strain evidence="2">05x7-T-G4-1.051#20</strain>
    </source>
</reference>
<feature type="compositionally biased region" description="Polar residues" evidence="1">
    <location>
        <begin position="48"/>
        <end position="68"/>
    </location>
</feature>
<evidence type="ECO:0000256" key="1">
    <source>
        <dbReference type="SAM" id="MobiDB-lite"/>
    </source>
</evidence>
<dbReference type="Proteomes" id="UP000005408">
    <property type="component" value="Unassembled WGS sequence"/>
</dbReference>
<evidence type="ECO:0000313" key="3">
    <source>
        <dbReference type="Proteomes" id="UP000005408"/>
    </source>
</evidence>
<sequence length="117" mass="12564">MEIKISCDNGFMGNCDNLIKVGIPLVKKYAATSKPQTTTTKKPETTQRPGNAVTSTPQPRTTRASGNIGNADKDKRSSGTTLHISITGVETSQYTALLNALFLIPVWIIVKLNTDSA</sequence>
<organism evidence="2 3">
    <name type="scientific">Magallana gigas</name>
    <name type="common">Pacific oyster</name>
    <name type="synonym">Crassostrea gigas</name>
    <dbReference type="NCBI Taxonomy" id="29159"/>
    <lineage>
        <taxon>Eukaryota</taxon>
        <taxon>Metazoa</taxon>
        <taxon>Spiralia</taxon>
        <taxon>Lophotrochozoa</taxon>
        <taxon>Mollusca</taxon>
        <taxon>Bivalvia</taxon>
        <taxon>Autobranchia</taxon>
        <taxon>Pteriomorphia</taxon>
        <taxon>Ostreida</taxon>
        <taxon>Ostreoidea</taxon>
        <taxon>Ostreidae</taxon>
        <taxon>Magallana</taxon>
    </lineage>
</organism>
<keyword evidence="3" id="KW-1185">Reference proteome</keyword>
<dbReference type="EnsemblMetazoa" id="G17304.3">
    <property type="protein sequence ID" value="G17304.3:cds"/>
    <property type="gene ID" value="G17304"/>
</dbReference>
<evidence type="ECO:0000313" key="2">
    <source>
        <dbReference type="EnsemblMetazoa" id="G17304.3:cds"/>
    </source>
</evidence>